<evidence type="ECO:0000256" key="7">
    <source>
        <dbReference type="SAM" id="Phobius"/>
    </source>
</evidence>
<gene>
    <name evidence="9" type="ORF">ALTATR162_LOCUS8942</name>
</gene>
<feature type="transmembrane region" description="Helical" evidence="7">
    <location>
        <begin position="383"/>
        <end position="409"/>
    </location>
</feature>
<feature type="transmembrane region" description="Helical" evidence="7">
    <location>
        <begin position="195"/>
        <end position="214"/>
    </location>
</feature>
<dbReference type="EMBL" id="CAJRGZ010000023">
    <property type="protein sequence ID" value="CAG5178920.1"/>
    <property type="molecule type" value="Genomic_DNA"/>
</dbReference>
<proteinExistence type="inferred from homology"/>
<keyword evidence="3 7" id="KW-0812">Transmembrane</keyword>
<dbReference type="Gene3D" id="1.20.1250.20">
    <property type="entry name" value="MFS general substrate transporter like domains"/>
    <property type="match status" value="1"/>
</dbReference>
<dbReference type="GeneID" id="67021108"/>
<dbReference type="SUPFAM" id="SSF103473">
    <property type="entry name" value="MFS general substrate transporter"/>
    <property type="match status" value="1"/>
</dbReference>
<evidence type="ECO:0000256" key="2">
    <source>
        <dbReference type="ARBA" id="ARBA00008335"/>
    </source>
</evidence>
<evidence type="ECO:0000256" key="3">
    <source>
        <dbReference type="ARBA" id="ARBA00022692"/>
    </source>
</evidence>
<feature type="transmembrane region" description="Helical" evidence="7">
    <location>
        <begin position="220"/>
        <end position="242"/>
    </location>
</feature>
<dbReference type="RefSeq" id="XP_043172510.1">
    <property type="nucleotide sequence ID" value="XM_043316575.1"/>
</dbReference>
<evidence type="ECO:0000256" key="6">
    <source>
        <dbReference type="SAM" id="MobiDB-lite"/>
    </source>
</evidence>
<evidence type="ECO:0000313" key="9">
    <source>
        <dbReference type="EMBL" id="CAG5178920.1"/>
    </source>
</evidence>
<feature type="transmembrane region" description="Helical" evidence="7">
    <location>
        <begin position="484"/>
        <end position="506"/>
    </location>
</feature>
<dbReference type="InterPro" id="IPR020846">
    <property type="entry name" value="MFS_dom"/>
</dbReference>
<feature type="transmembrane region" description="Helical" evidence="7">
    <location>
        <begin position="459"/>
        <end position="478"/>
    </location>
</feature>
<dbReference type="PROSITE" id="PS50850">
    <property type="entry name" value="MFS"/>
    <property type="match status" value="1"/>
</dbReference>
<evidence type="ECO:0000259" key="8">
    <source>
        <dbReference type="PROSITE" id="PS50850"/>
    </source>
</evidence>
<feature type="region of interest" description="Disordered" evidence="6">
    <location>
        <begin position="1"/>
        <end position="56"/>
    </location>
</feature>
<dbReference type="OrthoDB" id="6770063at2759"/>
<feature type="compositionally biased region" description="Basic and acidic residues" evidence="6">
    <location>
        <begin position="31"/>
        <end position="56"/>
    </location>
</feature>
<dbReference type="FunFam" id="1.20.1720.10:FF:000061">
    <property type="entry name" value="Uncharacterized protein"/>
    <property type="match status" value="1"/>
</dbReference>
<feature type="transmembrane region" description="Helical" evidence="7">
    <location>
        <begin position="128"/>
        <end position="147"/>
    </location>
</feature>
<dbReference type="FunFam" id="1.20.1250.20:FF:000082">
    <property type="entry name" value="MFS multidrug transporter, putative"/>
    <property type="match status" value="1"/>
</dbReference>
<keyword evidence="5 7" id="KW-0472">Membrane</keyword>
<feature type="transmembrane region" description="Helical" evidence="7">
    <location>
        <begin position="421"/>
        <end position="439"/>
    </location>
</feature>
<evidence type="ECO:0000256" key="5">
    <source>
        <dbReference type="ARBA" id="ARBA00023136"/>
    </source>
</evidence>
<feature type="transmembrane region" description="Helical" evidence="7">
    <location>
        <begin position="283"/>
        <end position="303"/>
    </location>
</feature>
<comment type="subcellular location">
    <subcellularLocation>
        <location evidence="1">Membrane</location>
        <topology evidence="1">Multi-pass membrane protein</topology>
    </subcellularLocation>
</comment>
<comment type="caution">
    <text evidence="9">The sequence shown here is derived from an EMBL/GenBank/DDBJ whole genome shotgun (WGS) entry which is preliminary data.</text>
</comment>
<feature type="transmembrane region" description="Helical" evidence="7">
    <location>
        <begin position="518"/>
        <end position="541"/>
    </location>
</feature>
<dbReference type="CDD" id="cd17323">
    <property type="entry name" value="MFS_Tpo1_MDR_like"/>
    <property type="match status" value="1"/>
</dbReference>
<evidence type="ECO:0000256" key="1">
    <source>
        <dbReference type="ARBA" id="ARBA00004141"/>
    </source>
</evidence>
<keyword evidence="10" id="KW-1185">Reference proteome</keyword>
<keyword evidence="4 7" id="KW-1133">Transmembrane helix</keyword>
<comment type="similarity">
    <text evidence="2">Belongs to the major facilitator superfamily.</text>
</comment>
<protein>
    <recommendedName>
        <fullName evidence="8">Major facilitator superfamily (MFS) profile domain-containing protein</fullName>
    </recommendedName>
</protein>
<feature type="transmembrane region" description="Helical" evidence="7">
    <location>
        <begin position="254"/>
        <end position="277"/>
    </location>
</feature>
<dbReference type="Pfam" id="PF07690">
    <property type="entry name" value="MFS_1"/>
    <property type="match status" value="1"/>
</dbReference>
<dbReference type="PANTHER" id="PTHR23502">
    <property type="entry name" value="MAJOR FACILITATOR SUPERFAMILY"/>
    <property type="match status" value="1"/>
</dbReference>
<feature type="transmembrane region" description="Helical" evidence="7">
    <location>
        <begin position="159"/>
        <end position="183"/>
    </location>
</feature>
<sequence length="593" mass="65173">MAANPEINLPEPSELGVSDSRSQAGISILPDMHRTSAQEPRSHDSTTEPDIDPDKEFYYGKNSASSEFAPQENVQNSEIVWRYLTFDTELPHPTTIHPTQTDQEAPPEPPNLIKYTNPFDWSETRKRFTICISCFITALTAFSAGAYSPGIGQMTQEWGVSSVAALVGITTFTTGFAIAPMVLAPFSEINGRRPVFLASGILFVICQLCSGLTQSYAGMLVARFFLGVGGSTFSTMVGGVVSDIYHAEDRNTPMALFSGAALFGTSWGPLACGFIAQNTSWRWIFYVQAIACGAVVVLMCAVFKETRGSVLLSKKARALNKWYEAREASGYYGFNVYDTEKPGSMVSQRLRWKVRSDEERASLSKMIGVSLYRPFHLLFTEPVVFWFSLWVAFSWAVLYLTLAAIPLVFQSNHGFSLQQANAVFASMGIASILSTILSIYQEKIAKRNGKLTGTPEGRLYFACIESACMPVGLFMFGWTSFPEIHWVVPAIAIGIATVGIFSIYLATFNFLADTYHRYASSALAAQSFCRNMLGGIFPLITTQMYNKLGYGPASSLLGGIGALLTIVPWILVFYGPRIRARSKFASEIMDVTS</sequence>
<feature type="domain" description="Major facilitator superfamily (MFS) profile" evidence="8">
    <location>
        <begin position="129"/>
        <end position="579"/>
    </location>
</feature>
<accession>A0A8J2N353</accession>
<evidence type="ECO:0000313" key="10">
    <source>
        <dbReference type="Proteomes" id="UP000676310"/>
    </source>
</evidence>
<reference evidence="9" key="1">
    <citation type="submission" date="2021-05" db="EMBL/GenBank/DDBJ databases">
        <authorList>
            <person name="Stam R."/>
        </authorList>
    </citation>
    <scope>NUCLEOTIDE SEQUENCE</scope>
    <source>
        <strain evidence="9">CS162</strain>
    </source>
</reference>
<dbReference type="GO" id="GO:0022857">
    <property type="term" value="F:transmembrane transporter activity"/>
    <property type="evidence" value="ECO:0007669"/>
    <property type="project" value="InterPro"/>
</dbReference>
<dbReference type="InterPro" id="IPR036259">
    <property type="entry name" value="MFS_trans_sf"/>
</dbReference>
<dbReference type="InterPro" id="IPR011701">
    <property type="entry name" value="MFS"/>
</dbReference>
<dbReference type="GO" id="GO:0005886">
    <property type="term" value="C:plasma membrane"/>
    <property type="evidence" value="ECO:0007669"/>
    <property type="project" value="TreeGrafter"/>
</dbReference>
<dbReference type="PANTHER" id="PTHR23502:SF134">
    <property type="entry name" value="MAJOR FACILITATOR SUPERFAMILY (MFS) PROFILE DOMAIN-CONTAINING PROTEIN-RELATED"/>
    <property type="match status" value="1"/>
</dbReference>
<feature type="transmembrane region" description="Helical" evidence="7">
    <location>
        <begin position="553"/>
        <end position="574"/>
    </location>
</feature>
<dbReference type="AlphaFoldDB" id="A0A8J2N353"/>
<name>A0A8J2N353_9PLEO</name>
<evidence type="ECO:0000256" key="4">
    <source>
        <dbReference type="ARBA" id="ARBA00022989"/>
    </source>
</evidence>
<feature type="region of interest" description="Disordered" evidence="6">
    <location>
        <begin position="91"/>
        <end position="111"/>
    </location>
</feature>
<dbReference type="Proteomes" id="UP000676310">
    <property type="component" value="Unassembled WGS sequence"/>
</dbReference>
<organism evidence="9 10">
    <name type="scientific">Alternaria atra</name>
    <dbReference type="NCBI Taxonomy" id="119953"/>
    <lineage>
        <taxon>Eukaryota</taxon>
        <taxon>Fungi</taxon>
        <taxon>Dikarya</taxon>
        <taxon>Ascomycota</taxon>
        <taxon>Pezizomycotina</taxon>
        <taxon>Dothideomycetes</taxon>
        <taxon>Pleosporomycetidae</taxon>
        <taxon>Pleosporales</taxon>
        <taxon>Pleosporineae</taxon>
        <taxon>Pleosporaceae</taxon>
        <taxon>Alternaria</taxon>
        <taxon>Alternaria sect. Ulocladioides</taxon>
    </lineage>
</organism>